<organism evidence="1 2">
    <name type="scientific">Parahaliea maris</name>
    <dbReference type="NCBI Taxonomy" id="2716870"/>
    <lineage>
        <taxon>Bacteria</taxon>
        <taxon>Pseudomonadati</taxon>
        <taxon>Pseudomonadota</taxon>
        <taxon>Gammaproteobacteria</taxon>
        <taxon>Cellvibrionales</taxon>
        <taxon>Halieaceae</taxon>
        <taxon>Parahaliea</taxon>
    </lineage>
</organism>
<dbReference type="InterPro" id="IPR023401">
    <property type="entry name" value="ODC_N"/>
</dbReference>
<proteinExistence type="predicted"/>
<evidence type="ECO:0000313" key="2">
    <source>
        <dbReference type="Proteomes" id="UP000321039"/>
    </source>
</evidence>
<name>A0A5C8ZZ11_9GAMM</name>
<dbReference type="AlphaFoldDB" id="A0A5C8ZZ11"/>
<dbReference type="PANTHER" id="PTHR13812">
    <property type="entry name" value="KETIMINE REDUCTASE MU-CRYSTALLIN"/>
    <property type="match status" value="1"/>
</dbReference>
<gene>
    <name evidence="1" type="ORF">FV139_09420</name>
</gene>
<dbReference type="Pfam" id="PF02423">
    <property type="entry name" value="OCD_Mu_crystall"/>
    <property type="match status" value="1"/>
</dbReference>
<reference evidence="1 2" key="1">
    <citation type="submission" date="2019-08" db="EMBL/GenBank/DDBJ databases">
        <title>Parahaliea maris sp. nov., isolated from the surface seawater.</title>
        <authorList>
            <person name="Liu Y."/>
        </authorList>
    </citation>
    <scope>NUCLEOTIDE SEQUENCE [LARGE SCALE GENOMIC DNA]</scope>
    <source>
        <strain evidence="1 2">HSLHS9</strain>
    </source>
</reference>
<evidence type="ECO:0000313" key="1">
    <source>
        <dbReference type="EMBL" id="TXS93843.1"/>
    </source>
</evidence>
<dbReference type="Gene3D" id="3.30.1780.10">
    <property type="entry name" value="ornithine cyclodeaminase, domain 1"/>
    <property type="match status" value="1"/>
</dbReference>
<dbReference type="Proteomes" id="UP000321039">
    <property type="component" value="Unassembled WGS sequence"/>
</dbReference>
<dbReference type="Gene3D" id="3.40.50.720">
    <property type="entry name" value="NAD(P)-binding Rossmann-like Domain"/>
    <property type="match status" value="1"/>
</dbReference>
<dbReference type="SUPFAM" id="SSF51735">
    <property type="entry name" value="NAD(P)-binding Rossmann-fold domains"/>
    <property type="match status" value="1"/>
</dbReference>
<keyword evidence="2" id="KW-1185">Reference proteome</keyword>
<accession>A0A5C8ZZ11</accession>
<dbReference type="InterPro" id="IPR003462">
    <property type="entry name" value="ODC_Mu_crystall"/>
</dbReference>
<dbReference type="RefSeq" id="WP_148068185.1">
    <property type="nucleotide sequence ID" value="NZ_VRZA01000003.1"/>
</dbReference>
<protein>
    <submittedName>
        <fullName evidence="1">Ornithine cyclodeaminase</fullName>
    </submittedName>
</protein>
<dbReference type="InterPro" id="IPR036291">
    <property type="entry name" value="NAD(P)-bd_dom_sf"/>
</dbReference>
<dbReference type="PIRSF" id="PIRSF001439">
    <property type="entry name" value="CryM"/>
    <property type="match status" value="1"/>
</dbReference>
<dbReference type="GO" id="GO:0005737">
    <property type="term" value="C:cytoplasm"/>
    <property type="evidence" value="ECO:0007669"/>
    <property type="project" value="TreeGrafter"/>
</dbReference>
<dbReference type="EMBL" id="VRZA01000003">
    <property type="protein sequence ID" value="TXS93843.1"/>
    <property type="molecule type" value="Genomic_DNA"/>
</dbReference>
<comment type="caution">
    <text evidence="1">The sequence shown here is derived from an EMBL/GenBank/DDBJ whole genome shotgun (WGS) entry which is preliminary data.</text>
</comment>
<sequence length="322" mass="33648">MSQIPFHDANAIASVIDMPRAIELMRDAFSSLTRGDAVVPLRTNLPLEDTDCALIMPVYLPASGHYGVKTVSVNHGNPARGLPRLHAVFTLFDATTGQPLATFDAEYITALRTGAGAGLATDLLAAHDASRLALFGAGHQAITQLAAMAAVRSLQEVVVFATSPERAEAFARAQCDLYDFPIRAATGAKDLSRADLVCTATSSSTPVFNHSDLAPVVHINGVGSYHSGMAEVPVDTVAASILVPDQRSACLAEAGDITQALNQGAIDATHIYAELGELTSGARELPERGVGLTFFKSVGNAVQDLAVASAAWRALNKRGSGT</sequence>
<dbReference type="PANTHER" id="PTHR13812:SF19">
    <property type="entry name" value="KETIMINE REDUCTASE MU-CRYSTALLIN"/>
    <property type="match status" value="1"/>
</dbReference>